<evidence type="ECO:0000313" key="3">
    <source>
        <dbReference type="Proteomes" id="UP000606008"/>
    </source>
</evidence>
<evidence type="ECO:0000259" key="1">
    <source>
        <dbReference type="Pfam" id="PF01494"/>
    </source>
</evidence>
<dbReference type="Gene3D" id="3.50.50.60">
    <property type="entry name" value="FAD/NAD(P)-binding domain"/>
    <property type="match status" value="1"/>
</dbReference>
<keyword evidence="2" id="KW-0503">Monooxygenase</keyword>
<feature type="domain" description="FAD-binding" evidence="1">
    <location>
        <begin position="8"/>
        <end position="341"/>
    </location>
</feature>
<dbReference type="GO" id="GO:0004497">
    <property type="term" value="F:monooxygenase activity"/>
    <property type="evidence" value="ECO:0007669"/>
    <property type="project" value="UniProtKB-KW"/>
</dbReference>
<comment type="caution">
    <text evidence="2">The sequence shown here is derived from an EMBL/GenBank/DDBJ whole genome shotgun (WGS) entry which is preliminary data.</text>
</comment>
<dbReference type="Gene3D" id="3.30.9.10">
    <property type="entry name" value="D-Amino Acid Oxidase, subunit A, domain 2"/>
    <property type="match status" value="1"/>
</dbReference>
<name>A0ABX0QQ24_9BACT</name>
<dbReference type="PANTHER" id="PTHR46865">
    <property type="entry name" value="OXIDOREDUCTASE-RELATED"/>
    <property type="match status" value="1"/>
</dbReference>
<accession>A0ABX0QQ24</accession>
<dbReference type="InterPro" id="IPR002938">
    <property type="entry name" value="FAD-bd"/>
</dbReference>
<evidence type="ECO:0000313" key="2">
    <source>
        <dbReference type="EMBL" id="NID13386.1"/>
    </source>
</evidence>
<sequence length="401" mass="43761">MAPPQAKKVLISGASIAGPTLAFWLAKYGFEVTVIERSNFLRLGGQNIDVNGPAQRIAQKMGIEAAIRAANTGEVGLQFIGQTNQVAAAFPKESSMSGTQELEILRGDLVSILYEATKEAVTYRFGDSITGLEQHPEDVAVTFSSGKTERFQFVIAADGVRSSTRRLVFGEEPLFNYLGLYTAYLTIPRKESDNNWWRWYTAVDRRIVMLRPDNQGTIRASVAFMEPGEAYEKLSPAEQKSVLKTKLAGAGWEADRISNAIDDTQDVYFDKIGQIKAPRWSVGRVAMIGDAAYCPTPLTGKGTTLAMVGAYLLAGELASHERHQDAFAAYEKRMRPYVEAVQKLPPGVPGLVYPSTKLGVSVLNTVAGVVASKPVQKLVSLFSSKPKAEQKDDDIALPEYA</sequence>
<dbReference type="Pfam" id="PF01494">
    <property type="entry name" value="FAD_binding_3"/>
    <property type="match status" value="1"/>
</dbReference>
<dbReference type="PANTHER" id="PTHR46865:SF2">
    <property type="entry name" value="MONOOXYGENASE"/>
    <property type="match status" value="1"/>
</dbReference>
<keyword evidence="2" id="KW-0560">Oxidoreductase</keyword>
<keyword evidence="3" id="KW-1185">Reference proteome</keyword>
<reference evidence="2" key="1">
    <citation type="submission" date="2024-05" db="EMBL/GenBank/DDBJ databases">
        <authorList>
            <person name="Jung D.-H."/>
        </authorList>
    </citation>
    <scope>NUCLEOTIDE SEQUENCE</scope>
    <source>
        <strain evidence="2">JA-25</strain>
    </source>
</reference>
<protein>
    <submittedName>
        <fullName evidence="2">FAD-binding monooxygenase</fullName>
    </submittedName>
</protein>
<dbReference type="EMBL" id="WAEL01000011">
    <property type="protein sequence ID" value="NID13386.1"/>
    <property type="molecule type" value="Genomic_DNA"/>
</dbReference>
<dbReference type="InterPro" id="IPR051704">
    <property type="entry name" value="FAD_aromatic-hydroxylase"/>
</dbReference>
<dbReference type="Proteomes" id="UP000606008">
    <property type="component" value="Unassembled WGS sequence"/>
</dbReference>
<dbReference type="PRINTS" id="PR00420">
    <property type="entry name" value="RNGMNOXGNASE"/>
</dbReference>
<proteinExistence type="predicted"/>
<organism evidence="2 3">
    <name type="scientific">Fibrivirga algicola</name>
    <dbReference type="NCBI Taxonomy" id="2950420"/>
    <lineage>
        <taxon>Bacteria</taxon>
        <taxon>Pseudomonadati</taxon>
        <taxon>Bacteroidota</taxon>
        <taxon>Cytophagia</taxon>
        <taxon>Cytophagales</taxon>
        <taxon>Spirosomataceae</taxon>
        <taxon>Fibrivirga</taxon>
    </lineage>
</organism>
<dbReference type="RefSeq" id="WP_166693912.1">
    <property type="nucleotide sequence ID" value="NZ_WAEL01000011.1"/>
</dbReference>
<gene>
    <name evidence="2" type="ORF">F7231_24670</name>
</gene>
<dbReference type="InterPro" id="IPR036188">
    <property type="entry name" value="FAD/NAD-bd_sf"/>
</dbReference>
<dbReference type="SUPFAM" id="SSF51905">
    <property type="entry name" value="FAD/NAD(P)-binding domain"/>
    <property type="match status" value="1"/>
</dbReference>